<dbReference type="EMBL" id="JAWXVI010000005">
    <property type="protein sequence ID" value="MDX6189673.1"/>
    <property type="molecule type" value="Genomic_DNA"/>
</dbReference>
<evidence type="ECO:0000313" key="3">
    <source>
        <dbReference type="Proteomes" id="UP001273350"/>
    </source>
</evidence>
<feature type="transmembrane region" description="Helical" evidence="1">
    <location>
        <begin position="81"/>
        <end position="99"/>
    </location>
</feature>
<keyword evidence="3" id="KW-1185">Reference proteome</keyword>
<gene>
    <name evidence="2" type="ORF">SGQ83_09950</name>
</gene>
<accession>A0ABU4RCT3</accession>
<dbReference type="Proteomes" id="UP001273350">
    <property type="component" value="Unassembled WGS sequence"/>
</dbReference>
<keyword evidence="1" id="KW-0472">Membrane</keyword>
<evidence type="ECO:0000313" key="2">
    <source>
        <dbReference type="EMBL" id="MDX6189673.1"/>
    </source>
</evidence>
<feature type="transmembrane region" description="Helical" evidence="1">
    <location>
        <begin position="15"/>
        <end position="34"/>
    </location>
</feature>
<keyword evidence="1" id="KW-1133">Transmembrane helix</keyword>
<evidence type="ECO:0008006" key="4">
    <source>
        <dbReference type="Google" id="ProtNLM"/>
    </source>
</evidence>
<evidence type="ECO:0000256" key="1">
    <source>
        <dbReference type="SAM" id="Phobius"/>
    </source>
</evidence>
<protein>
    <recommendedName>
        <fullName evidence="4">DUF420 domain-containing protein</fullName>
    </recommendedName>
</protein>
<dbReference type="RefSeq" id="WP_230001675.1">
    <property type="nucleotide sequence ID" value="NZ_CP087134.1"/>
</dbReference>
<sequence length="101" mass="11414">MRTSNNRTFTETESIDLTIGSFTISTLFFVFYILSNGSTTLLVVASPFAFSALIVNAIMLFHLTDKFIQLSEQRKDIGIKILILLSNIPILFLYYSIAIRV</sequence>
<name>A0ABU4RCT3_9FLAO</name>
<proteinExistence type="predicted"/>
<keyword evidence="1" id="KW-0812">Transmembrane</keyword>
<comment type="caution">
    <text evidence="2">The sequence shown here is derived from an EMBL/GenBank/DDBJ whole genome shotgun (WGS) entry which is preliminary data.</text>
</comment>
<feature type="transmembrane region" description="Helical" evidence="1">
    <location>
        <begin position="40"/>
        <end position="61"/>
    </location>
</feature>
<reference evidence="2 3" key="1">
    <citation type="submission" date="2023-11" db="EMBL/GenBank/DDBJ databases">
        <title>Unpublished Manusciprt.</title>
        <authorList>
            <person name="Saticioglu I.B."/>
            <person name="Ay H."/>
            <person name="Ajmi N."/>
            <person name="Altun S."/>
            <person name="Duman M."/>
        </authorList>
    </citation>
    <scope>NUCLEOTIDE SEQUENCE [LARGE SCALE GENOMIC DNA]</scope>
    <source>
        <strain evidence="2 3">Fl-318</strain>
    </source>
</reference>
<organism evidence="2 3">
    <name type="scientific">Flavobacterium cupriresistens</name>
    <dbReference type="NCBI Taxonomy" id="2893885"/>
    <lineage>
        <taxon>Bacteria</taxon>
        <taxon>Pseudomonadati</taxon>
        <taxon>Bacteroidota</taxon>
        <taxon>Flavobacteriia</taxon>
        <taxon>Flavobacteriales</taxon>
        <taxon>Flavobacteriaceae</taxon>
        <taxon>Flavobacterium</taxon>
    </lineage>
</organism>